<evidence type="ECO:0000256" key="1">
    <source>
        <dbReference type="ARBA" id="ARBA00010466"/>
    </source>
</evidence>
<accession>A0A089HN85</accession>
<name>A0A089HN85_PAEDU</name>
<evidence type="ECO:0000256" key="3">
    <source>
        <dbReference type="ARBA" id="ARBA00023125"/>
    </source>
</evidence>
<keyword evidence="7" id="KW-1185">Reference proteome</keyword>
<comment type="similarity">
    <text evidence="1">Belongs to the SorC transcriptional regulatory family.</text>
</comment>
<dbReference type="RefSeq" id="WP_042207201.1">
    <property type="nucleotide sequence ID" value="NZ_CP009288.1"/>
</dbReference>
<dbReference type="Pfam" id="PF04198">
    <property type="entry name" value="Sugar-bind"/>
    <property type="match status" value="1"/>
</dbReference>
<dbReference type="InterPro" id="IPR036390">
    <property type="entry name" value="WH_DNA-bd_sf"/>
</dbReference>
<dbReference type="InterPro" id="IPR037171">
    <property type="entry name" value="NagB/RpiA_transferase-like"/>
</dbReference>
<dbReference type="AlphaFoldDB" id="A0A089HN85"/>
<dbReference type="CDD" id="cd00090">
    <property type="entry name" value="HTH_ARSR"/>
    <property type="match status" value="1"/>
</dbReference>
<feature type="domain" description="Sugar-binding" evidence="5">
    <location>
        <begin position="59"/>
        <end position="314"/>
    </location>
</feature>
<sequence length="317" mass="35416">MDNNEEIRLMLKVAQMYYDNDMTQSEISKELGIYRTTISRMLKKIREKGIVKITINYSLSETFSIERQLVERFGLKEAIVVPVTGDDKKSKLKVMGQACAQLISRIVGDEDVVGLAWGSSLAEVINELEEPRESGAVFVPMVGGPSGKLESQFHVNTLVYAAAQKFKGTSYLIDVPAILERKETRDQIVESQYFQNISELWEKVTIAIFGIGSIQIKGSATWNSFYGNELFEELERGQIVGDICSQFFDIGGNLVTTSISERRIAIGLDHLHKTKYSIGVAESEEKADAIIGALRGKYVNVLVTTEETARIILERTV</sequence>
<evidence type="ECO:0000313" key="6">
    <source>
        <dbReference type="EMBL" id="AIQ13406.1"/>
    </source>
</evidence>
<evidence type="ECO:0000259" key="5">
    <source>
        <dbReference type="Pfam" id="PF04198"/>
    </source>
</evidence>
<evidence type="ECO:0000313" key="7">
    <source>
        <dbReference type="Proteomes" id="UP000029409"/>
    </source>
</evidence>
<dbReference type="GO" id="GO:0030246">
    <property type="term" value="F:carbohydrate binding"/>
    <property type="evidence" value="ECO:0007669"/>
    <property type="project" value="InterPro"/>
</dbReference>
<dbReference type="eggNOG" id="COG2390">
    <property type="taxonomic scope" value="Bacteria"/>
</dbReference>
<dbReference type="KEGG" id="pdu:PDUR_16890"/>
<dbReference type="OrthoDB" id="58802at2"/>
<dbReference type="Gene3D" id="1.10.10.60">
    <property type="entry name" value="Homeodomain-like"/>
    <property type="match status" value="1"/>
</dbReference>
<evidence type="ECO:0000256" key="4">
    <source>
        <dbReference type="ARBA" id="ARBA00023163"/>
    </source>
</evidence>
<dbReference type="Proteomes" id="UP000029409">
    <property type="component" value="Chromosome"/>
</dbReference>
<dbReference type="InterPro" id="IPR051054">
    <property type="entry name" value="SorC_transcr_regulators"/>
</dbReference>
<dbReference type="Pfam" id="PF13412">
    <property type="entry name" value="HTH_24"/>
    <property type="match status" value="1"/>
</dbReference>
<dbReference type="STRING" id="44251.PDUR_16890"/>
<protein>
    <submittedName>
        <fullName evidence="6">Cro/Cl family transcriptional regulator</fullName>
    </submittedName>
</protein>
<dbReference type="SUPFAM" id="SSF46785">
    <property type="entry name" value="Winged helix' DNA-binding domain"/>
    <property type="match status" value="1"/>
</dbReference>
<dbReference type="GO" id="GO:0003677">
    <property type="term" value="F:DNA binding"/>
    <property type="evidence" value="ECO:0007669"/>
    <property type="project" value="UniProtKB-KW"/>
</dbReference>
<proteinExistence type="inferred from homology"/>
<dbReference type="PANTHER" id="PTHR34294">
    <property type="entry name" value="TRANSCRIPTIONAL REGULATOR-RELATED"/>
    <property type="match status" value="1"/>
</dbReference>
<dbReference type="EMBL" id="CP009288">
    <property type="protein sequence ID" value="AIQ13406.1"/>
    <property type="molecule type" value="Genomic_DNA"/>
</dbReference>
<organism evidence="6 7">
    <name type="scientific">Paenibacillus durus</name>
    <name type="common">Paenibacillus azotofixans</name>
    <dbReference type="NCBI Taxonomy" id="44251"/>
    <lineage>
        <taxon>Bacteria</taxon>
        <taxon>Bacillati</taxon>
        <taxon>Bacillota</taxon>
        <taxon>Bacilli</taxon>
        <taxon>Bacillales</taxon>
        <taxon>Paenibacillaceae</taxon>
        <taxon>Paenibacillus</taxon>
    </lineage>
</organism>
<dbReference type="SUPFAM" id="SSF100950">
    <property type="entry name" value="NagB/RpiA/CoA transferase-like"/>
    <property type="match status" value="1"/>
</dbReference>
<keyword evidence="2" id="KW-0805">Transcription regulation</keyword>
<keyword evidence="4" id="KW-0804">Transcription</keyword>
<dbReference type="InterPro" id="IPR007324">
    <property type="entry name" value="Sugar-bd_dom_put"/>
</dbReference>
<dbReference type="Gene3D" id="3.40.50.1360">
    <property type="match status" value="1"/>
</dbReference>
<gene>
    <name evidence="6" type="ORF">PDUR_16890</name>
</gene>
<evidence type="ECO:0000256" key="2">
    <source>
        <dbReference type="ARBA" id="ARBA00023015"/>
    </source>
</evidence>
<keyword evidence="3" id="KW-0238">DNA-binding</keyword>
<dbReference type="InterPro" id="IPR011991">
    <property type="entry name" value="ArsR-like_HTH"/>
</dbReference>
<dbReference type="PANTHER" id="PTHR34294:SF1">
    <property type="entry name" value="TRANSCRIPTIONAL REGULATOR LSRR"/>
    <property type="match status" value="1"/>
</dbReference>
<reference evidence="6 7" key="1">
    <citation type="submission" date="2014-08" db="EMBL/GenBank/DDBJ databases">
        <title>Comparative genomics of the Paenibacillus odorifer group.</title>
        <authorList>
            <person name="den Bakker H.C."/>
            <person name="Tsai Y.-C."/>
            <person name="Martin N."/>
            <person name="Korlach J."/>
            <person name="Wiedmann M."/>
        </authorList>
    </citation>
    <scope>NUCLEOTIDE SEQUENCE [LARGE SCALE GENOMIC DNA]</scope>
    <source>
        <strain evidence="6 7">DSM 1735</strain>
    </source>
</reference>